<dbReference type="Gene3D" id="1.10.10.10">
    <property type="entry name" value="Winged helix-like DNA-binding domain superfamily/Winged helix DNA-binding domain"/>
    <property type="match status" value="1"/>
</dbReference>
<keyword evidence="3 5" id="KW-0067">ATP-binding</keyword>
<keyword evidence="4" id="KW-0238">DNA-binding</keyword>
<keyword evidence="7" id="KW-0472">Membrane</keyword>
<dbReference type="InterPro" id="IPR041027">
    <property type="entry name" value="FtsK_alpha"/>
</dbReference>
<keyword evidence="7" id="KW-1133">Transmembrane helix</keyword>
<accession>A0A0G0AMP4</accession>
<dbReference type="InterPro" id="IPR003593">
    <property type="entry name" value="AAA+_ATPase"/>
</dbReference>
<dbReference type="SMART" id="SM00382">
    <property type="entry name" value="AAA"/>
    <property type="match status" value="1"/>
</dbReference>
<dbReference type="InterPro" id="IPR036390">
    <property type="entry name" value="WH_DNA-bd_sf"/>
</dbReference>
<evidence type="ECO:0000256" key="7">
    <source>
        <dbReference type="SAM" id="Phobius"/>
    </source>
</evidence>
<gene>
    <name evidence="9" type="ORF">UR52_C0022G0006</name>
</gene>
<dbReference type="AlphaFoldDB" id="A0A0G0AMP4"/>
<dbReference type="Gene3D" id="3.30.980.40">
    <property type="match status" value="1"/>
</dbReference>
<dbReference type="Pfam" id="PF17854">
    <property type="entry name" value="FtsK_alpha"/>
    <property type="match status" value="1"/>
</dbReference>
<comment type="caution">
    <text evidence="9">The sequence shown here is derived from an EMBL/GenBank/DDBJ whole genome shotgun (WGS) entry which is preliminary data.</text>
</comment>
<feature type="region of interest" description="Disordered" evidence="6">
    <location>
        <begin position="169"/>
        <end position="195"/>
    </location>
</feature>
<dbReference type="InterPro" id="IPR018541">
    <property type="entry name" value="Ftsk_gamma"/>
</dbReference>
<dbReference type="InterPro" id="IPR027417">
    <property type="entry name" value="P-loop_NTPase"/>
</dbReference>
<evidence type="ECO:0000313" key="10">
    <source>
        <dbReference type="Proteomes" id="UP000034176"/>
    </source>
</evidence>
<comment type="similarity">
    <text evidence="1">Belongs to the FtsK/SpoIIIE/SftA family.</text>
</comment>
<protein>
    <submittedName>
        <fullName evidence="9">Translocase FtsK protein</fullName>
    </submittedName>
</protein>
<evidence type="ECO:0000256" key="5">
    <source>
        <dbReference type="PROSITE-ProRule" id="PRU00289"/>
    </source>
</evidence>
<feature type="domain" description="FtsK" evidence="8">
    <location>
        <begin position="377"/>
        <end position="564"/>
    </location>
</feature>
<dbReference type="CDD" id="cd01127">
    <property type="entry name" value="TrwB_TraG_TraD_VirD4"/>
    <property type="match status" value="1"/>
</dbReference>
<reference evidence="9 10" key="1">
    <citation type="journal article" date="2015" name="Nature">
        <title>rRNA introns, odd ribosomes, and small enigmatic genomes across a large radiation of phyla.</title>
        <authorList>
            <person name="Brown C.T."/>
            <person name="Hug L.A."/>
            <person name="Thomas B.C."/>
            <person name="Sharon I."/>
            <person name="Castelle C.J."/>
            <person name="Singh A."/>
            <person name="Wilkins M.J."/>
            <person name="Williams K.H."/>
            <person name="Banfield J.F."/>
        </authorList>
    </citation>
    <scope>NUCLEOTIDE SEQUENCE [LARGE SCALE GENOMIC DNA]</scope>
</reference>
<organism evidence="9 10">
    <name type="scientific">Candidatus Gottesmanbacteria bacterium GW2011_GWA1_34_13</name>
    <dbReference type="NCBI Taxonomy" id="1618434"/>
    <lineage>
        <taxon>Bacteria</taxon>
        <taxon>Candidatus Gottesmaniibacteriota</taxon>
    </lineage>
</organism>
<proteinExistence type="inferred from homology"/>
<sequence>MARRRFIAHRGKRKFKLKKQTLYSIFSMLLLGAAGLIFLSWGRQGQLLTKLYTLLYAQIGFGIYLLPFNLFFLGLLVLGSKTFLSKPNLSIGSILITGPIIVLGQGGEVGNLLWNEMTMLITSPGTSLIMILVMAIGFVVMLNTSLDKAVNIVAQAFGVILQVFKGSGESQKKDDKKGIFPNAKMPMQIKGGGQDTRRPMMPPAVNPQQTGPVIKQPPKIADALGKELVVNPPKTNGNTIWEYPPINLLENASTHKADRGDLKKSADIIEATLDSFGIQARVAEVNLGPAVTQYALDIAKGTKISKITALSNDLALALSAPTGQIRIEAPIPGRNLVGIEIPNRSLEFVTLKTMLQSDNMRLAKSKLTVALGLDVSGNPLTSNIAKMPHVLIAGTTGSGKSVLVNSWICSLLYRATPEEVKIILIDPKRVELVGYNGIPHLLTPVIVEVDKILSALKWAVGEMERRYKLFAEIGVRNIDSFNEASGFQALPYIVILVDELADLMMFAPIEVEEAICRIAQMARATGIHLVIATQRPSVNVITGLIKANIPCRIAFNVTSMIDSRVIIDMPGAEKLLGRGDMLYIPPEQAKPTRIQGTYVSEKEVEKLVTFLKQKNAPVEYTKEVTSIPVSAWKKSSGGTTGADGKDALFENAVRTVCQYDKASASLLQRRLSVGYARAARILDQMEQAGIVGAGDGAKPRDVLVRNPDEYFAQMNAPAQTTESTNTS</sequence>
<dbReference type="GO" id="GO:0003677">
    <property type="term" value="F:DNA binding"/>
    <property type="evidence" value="ECO:0007669"/>
    <property type="project" value="UniProtKB-KW"/>
</dbReference>
<evidence type="ECO:0000259" key="8">
    <source>
        <dbReference type="PROSITE" id="PS50901"/>
    </source>
</evidence>
<dbReference type="PANTHER" id="PTHR22683:SF41">
    <property type="entry name" value="DNA TRANSLOCASE FTSK"/>
    <property type="match status" value="1"/>
</dbReference>
<dbReference type="InterPro" id="IPR002543">
    <property type="entry name" value="FtsK_dom"/>
</dbReference>
<dbReference type="Pfam" id="PF09397">
    <property type="entry name" value="FtsK_gamma"/>
    <property type="match status" value="1"/>
</dbReference>
<dbReference type="SUPFAM" id="SSF46785">
    <property type="entry name" value="Winged helix' DNA-binding domain"/>
    <property type="match status" value="1"/>
</dbReference>
<dbReference type="PATRIC" id="fig|1618434.3.peg.528"/>
<keyword evidence="7" id="KW-0812">Transmembrane</keyword>
<feature type="transmembrane region" description="Helical" evidence="7">
    <location>
        <begin position="89"/>
        <end position="107"/>
    </location>
</feature>
<dbReference type="Pfam" id="PF01580">
    <property type="entry name" value="FtsK_SpoIIIE"/>
    <property type="match status" value="1"/>
</dbReference>
<dbReference type="EMBL" id="LBPN01000022">
    <property type="protein sequence ID" value="KKP58099.1"/>
    <property type="molecule type" value="Genomic_DNA"/>
</dbReference>
<evidence type="ECO:0000256" key="3">
    <source>
        <dbReference type="ARBA" id="ARBA00022840"/>
    </source>
</evidence>
<dbReference type="Gene3D" id="3.40.50.300">
    <property type="entry name" value="P-loop containing nucleotide triphosphate hydrolases"/>
    <property type="match status" value="1"/>
</dbReference>
<dbReference type="SMART" id="SM00843">
    <property type="entry name" value="Ftsk_gamma"/>
    <property type="match status" value="1"/>
</dbReference>
<dbReference type="PANTHER" id="PTHR22683">
    <property type="entry name" value="SPORULATION PROTEIN RELATED"/>
    <property type="match status" value="1"/>
</dbReference>
<evidence type="ECO:0000313" key="9">
    <source>
        <dbReference type="EMBL" id="KKP58099.1"/>
    </source>
</evidence>
<evidence type="ECO:0000256" key="4">
    <source>
        <dbReference type="ARBA" id="ARBA00023125"/>
    </source>
</evidence>
<feature type="transmembrane region" description="Helical" evidence="7">
    <location>
        <begin position="119"/>
        <end position="142"/>
    </location>
</feature>
<dbReference type="STRING" id="1618434.UR52_C0022G0006"/>
<evidence type="ECO:0000256" key="6">
    <source>
        <dbReference type="SAM" id="MobiDB-lite"/>
    </source>
</evidence>
<keyword evidence="2 5" id="KW-0547">Nucleotide-binding</keyword>
<name>A0A0G0AMP4_9BACT</name>
<dbReference type="GO" id="GO:0005524">
    <property type="term" value="F:ATP binding"/>
    <property type="evidence" value="ECO:0007669"/>
    <property type="project" value="UniProtKB-UniRule"/>
</dbReference>
<evidence type="ECO:0000256" key="1">
    <source>
        <dbReference type="ARBA" id="ARBA00006474"/>
    </source>
</evidence>
<dbReference type="SUPFAM" id="SSF52540">
    <property type="entry name" value="P-loop containing nucleoside triphosphate hydrolases"/>
    <property type="match status" value="1"/>
</dbReference>
<dbReference type="InterPro" id="IPR036388">
    <property type="entry name" value="WH-like_DNA-bd_sf"/>
</dbReference>
<feature type="binding site" evidence="5">
    <location>
        <begin position="394"/>
        <end position="401"/>
    </location>
    <ligand>
        <name>ATP</name>
        <dbReference type="ChEBI" id="CHEBI:30616"/>
    </ligand>
</feature>
<evidence type="ECO:0000256" key="2">
    <source>
        <dbReference type="ARBA" id="ARBA00022741"/>
    </source>
</evidence>
<dbReference type="Proteomes" id="UP000034176">
    <property type="component" value="Unassembled WGS sequence"/>
</dbReference>
<dbReference type="InterPro" id="IPR050206">
    <property type="entry name" value="FtsK/SpoIIIE/SftA"/>
</dbReference>
<feature type="transmembrane region" description="Helical" evidence="7">
    <location>
        <begin position="54"/>
        <end position="77"/>
    </location>
</feature>
<feature type="transmembrane region" description="Helical" evidence="7">
    <location>
        <begin position="21"/>
        <end position="42"/>
    </location>
</feature>
<dbReference type="PROSITE" id="PS50901">
    <property type="entry name" value="FTSK"/>
    <property type="match status" value="1"/>
</dbReference>